<evidence type="ECO:0000313" key="3">
    <source>
        <dbReference type="EMBL" id="BCS96867.1"/>
    </source>
</evidence>
<comment type="similarity">
    <text evidence="1 2">Belongs to the enoyl-CoA hydratase/isomerase family.</text>
</comment>
<proteinExistence type="inferred from homology"/>
<dbReference type="PANTHER" id="PTHR11941">
    <property type="entry name" value="ENOYL-COA HYDRATASE-RELATED"/>
    <property type="match status" value="1"/>
</dbReference>
<organism evidence="3 4">
    <name type="scientific">Desulfoluna limicola</name>
    <dbReference type="NCBI Taxonomy" id="2810562"/>
    <lineage>
        <taxon>Bacteria</taxon>
        <taxon>Pseudomonadati</taxon>
        <taxon>Thermodesulfobacteriota</taxon>
        <taxon>Desulfobacteria</taxon>
        <taxon>Desulfobacterales</taxon>
        <taxon>Desulfolunaceae</taxon>
        <taxon>Desulfoluna</taxon>
    </lineage>
</organism>
<evidence type="ECO:0000313" key="4">
    <source>
        <dbReference type="Proteomes" id="UP001320148"/>
    </source>
</evidence>
<dbReference type="RefSeq" id="WP_236888298.1">
    <property type="nucleotide sequence ID" value="NZ_AP024488.1"/>
</dbReference>
<name>A0ABN6F347_9BACT</name>
<evidence type="ECO:0008006" key="5">
    <source>
        <dbReference type="Google" id="ProtNLM"/>
    </source>
</evidence>
<reference evidence="3 4" key="1">
    <citation type="submission" date="2021-02" db="EMBL/GenBank/DDBJ databases">
        <title>Complete genome of Desulfoluna sp. strain ASN36.</title>
        <authorList>
            <person name="Takahashi A."/>
            <person name="Kojima H."/>
            <person name="Fukui M."/>
        </authorList>
    </citation>
    <scope>NUCLEOTIDE SEQUENCE [LARGE SCALE GENOMIC DNA]</scope>
    <source>
        <strain evidence="3 4">ASN36</strain>
    </source>
</reference>
<dbReference type="PANTHER" id="PTHR11941:SF175">
    <property type="entry name" value="ENOYL-COA HYDRATASE-RELATED"/>
    <property type="match status" value="1"/>
</dbReference>
<protein>
    <recommendedName>
        <fullName evidence="5">Enoyl-CoA hydratase</fullName>
    </recommendedName>
</protein>
<dbReference type="SUPFAM" id="SSF52096">
    <property type="entry name" value="ClpP/crotonase"/>
    <property type="match status" value="1"/>
</dbReference>
<dbReference type="InterPro" id="IPR029045">
    <property type="entry name" value="ClpP/crotonase-like_dom_sf"/>
</dbReference>
<evidence type="ECO:0000256" key="2">
    <source>
        <dbReference type="RuleBase" id="RU003707"/>
    </source>
</evidence>
<dbReference type="InterPro" id="IPR018376">
    <property type="entry name" value="Enoyl-CoA_hyd/isom_CS"/>
</dbReference>
<dbReference type="PROSITE" id="PS00166">
    <property type="entry name" value="ENOYL_COA_HYDRATASE"/>
    <property type="match status" value="1"/>
</dbReference>
<dbReference type="InterPro" id="IPR001753">
    <property type="entry name" value="Enoyl-CoA_hydra/iso"/>
</dbReference>
<dbReference type="Proteomes" id="UP001320148">
    <property type="component" value="Chromosome"/>
</dbReference>
<dbReference type="EMBL" id="AP024488">
    <property type="protein sequence ID" value="BCS96867.1"/>
    <property type="molecule type" value="Genomic_DNA"/>
</dbReference>
<sequence length="256" mass="27291">MELENILIDTKGHVATLTINHPPANAWNLATMQDMEKALDALEEDKTVRVIIITGSGEKCFSAGFDVSDAGNAATTAPLGRTLWRRIDRFSKPVIAAINGFALGGGLELALSCHFRFMVDAPKVTVGLTELNLGIIPGWGGTQRLAAVVGKARALDMIFFSKKVGAREAYDMGLVNHVSEPGKVVEDALEFAETLAKRPPIAVSCVLKALSAGQYEGIDQGLALEAEGSDLVATTSDCIEGFTAFLEKREPAFKGE</sequence>
<dbReference type="Gene3D" id="3.90.226.10">
    <property type="entry name" value="2-enoyl-CoA Hydratase, Chain A, domain 1"/>
    <property type="match status" value="1"/>
</dbReference>
<dbReference type="Pfam" id="PF00378">
    <property type="entry name" value="ECH_1"/>
    <property type="match status" value="1"/>
</dbReference>
<gene>
    <name evidence="3" type="ORF">DSLASN_24990</name>
</gene>
<dbReference type="CDD" id="cd06558">
    <property type="entry name" value="crotonase-like"/>
    <property type="match status" value="1"/>
</dbReference>
<accession>A0ABN6F347</accession>
<evidence type="ECO:0000256" key="1">
    <source>
        <dbReference type="ARBA" id="ARBA00005254"/>
    </source>
</evidence>
<keyword evidence="4" id="KW-1185">Reference proteome</keyword>